<dbReference type="Proteomes" id="UP000753908">
    <property type="component" value="Unassembled WGS sequence"/>
</dbReference>
<name>A0A951PUQ4_9CYAN</name>
<comment type="caution">
    <text evidence="1">The sequence shown here is derived from an EMBL/GenBank/DDBJ whole genome shotgun (WGS) entry which is preliminary data.</text>
</comment>
<proteinExistence type="predicted"/>
<gene>
    <name evidence="1" type="ORF">KME25_33310</name>
</gene>
<dbReference type="EMBL" id="JAHHIF010000088">
    <property type="protein sequence ID" value="MBW4549249.1"/>
    <property type="molecule type" value="Genomic_DNA"/>
</dbReference>
<organism evidence="1 2">
    <name type="scientific">Symplocastrum torsivum CPER-KK1</name>
    <dbReference type="NCBI Taxonomy" id="450513"/>
    <lineage>
        <taxon>Bacteria</taxon>
        <taxon>Bacillati</taxon>
        <taxon>Cyanobacteriota</taxon>
        <taxon>Cyanophyceae</taxon>
        <taxon>Oscillatoriophycideae</taxon>
        <taxon>Oscillatoriales</taxon>
        <taxon>Microcoleaceae</taxon>
        <taxon>Symplocastrum</taxon>
    </lineage>
</organism>
<accession>A0A951PUQ4</accession>
<sequence>MVFAILFDILIGKPFPLLWLTEPLLKRSPYLQNESAIEHQHHLLNVFKIIRVIQAIAAGLQPAHSLDFHPSQPVLVEKI</sequence>
<reference evidence="1" key="2">
    <citation type="journal article" date="2022" name="Microbiol. Resour. Announc.">
        <title>Metagenome Sequencing to Explore Phylogenomics of Terrestrial Cyanobacteria.</title>
        <authorList>
            <person name="Ward R.D."/>
            <person name="Stajich J.E."/>
            <person name="Johansen J.R."/>
            <person name="Huntemann M."/>
            <person name="Clum A."/>
            <person name="Foster B."/>
            <person name="Foster B."/>
            <person name="Roux S."/>
            <person name="Palaniappan K."/>
            <person name="Varghese N."/>
            <person name="Mukherjee S."/>
            <person name="Reddy T.B.K."/>
            <person name="Daum C."/>
            <person name="Copeland A."/>
            <person name="Chen I.A."/>
            <person name="Ivanova N.N."/>
            <person name="Kyrpides N.C."/>
            <person name="Shapiro N."/>
            <person name="Eloe-Fadrosh E.A."/>
            <person name="Pietrasiak N."/>
        </authorList>
    </citation>
    <scope>NUCLEOTIDE SEQUENCE</scope>
    <source>
        <strain evidence="1">CPER-KK1</strain>
    </source>
</reference>
<reference evidence="1" key="1">
    <citation type="submission" date="2021-05" db="EMBL/GenBank/DDBJ databases">
        <authorList>
            <person name="Pietrasiak N."/>
            <person name="Ward R."/>
            <person name="Stajich J.E."/>
            <person name="Kurbessoian T."/>
        </authorList>
    </citation>
    <scope>NUCLEOTIDE SEQUENCE</scope>
    <source>
        <strain evidence="1">CPER-KK1</strain>
    </source>
</reference>
<evidence type="ECO:0000313" key="1">
    <source>
        <dbReference type="EMBL" id="MBW4549249.1"/>
    </source>
</evidence>
<protein>
    <submittedName>
        <fullName evidence="1">Uncharacterized protein</fullName>
    </submittedName>
</protein>
<evidence type="ECO:0000313" key="2">
    <source>
        <dbReference type="Proteomes" id="UP000753908"/>
    </source>
</evidence>
<dbReference type="AlphaFoldDB" id="A0A951PUQ4"/>